<sequence length="704" mass="76505">MKLAIDHRDTTSFRVFHQPFLQERLGNYALITIAFDNILKSGLRSKFQQQQLHLLTAATSQIRSSEEPHPQQQRSLRRVASLEHLLDSPHQNETLCDPAAPKETQKSLSMEALANSPCPICGQQDENLPPASATSASSSSSTVQSIKKLYEHRSPAKNNYKNTLQRNVNVPKSTLRTRLDLSNNSNNNNTNNNGQKPMIPAKPKSIAGSKKSVIVDAQMTSDDSDDNSVGSSADESNEVLVIKKRVSMSAVENIRAGGTTTYFNFNSSAESNLKHLPSAKQVGVIRPITKLEAAHNKINDHLSKSSSEKDANFLNKIQDEFGKQRHLQGQQKETIIIPKSELEPIGSIILKTRSGTNGNQEAIKKSGPKSEMQSKPHKPEEPEVNKKSSHMKKIEAIVKTVVLKSASPSGQKIPSKLLETSSKSDAAQLKTSPQQQKIVPTSPMKNQSNTAGMSSKSEEIPAKQISQKVVSQPPVPKTPALPKKEAPIVDKPKSPPGGGGGGAEKSAAAVVQNQVQLPIATSSPKSEQKVSNSAGMPTNPGFQKAASSENVPLLNRPSSAVTPKQTANKWHQQQNNTLQFNFSNREYVPDYIENDGLDLSKRAAKIVDTGVIRLGGVSGESGTDEEDQILARLTIRPPSPCNVDFINANIIIAGKSSMKQGVSNKKTKASLHVPCPFISVSPAVSSNWDKSEHEKYSRNFPTRC</sequence>
<evidence type="ECO:0000313" key="2">
    <source>
        <dbReference type="EMBL" id="CAD7281254.1"/>
    </source>
</evidence>
<gene>
    <name evidence="2" type="ORF">NMOB1V02_LOCUS8902</name>
</gene>
<dbReference type="AlphaFoldDB" id="A0A7R9GHF6"/>
<evidence type="ECO:0000256" key="1">
    <source>
        <dbReference type="SAM" id="MobiDB-lite"/>
    </source>
</evidence>
<dbReference type="OrthoDB" id="6360876at2759"/>
<feature type="compositionally biased region" description="Basic and acidic residues" evidence="1">
    <location>
        <begin position="482"/>
        <end position="493"/>
    </location>
</feature>
<organism evidence="2">
    <name type="scientific">Notodromas monacha</name>
    <dbReference type="NCBI Taxonomy" id="399045"/>
    <lineage>
        <taxon>Eukaryota</taxon>
        <taxon>Metazoa</taxon>
        <taxon>Ecdysozoa</taxon>
        <taxon>Arthropoda</taxon>
        <taxon>Crustacea</taxon>
        <taxon>Oligostraca</taxon>
        <taxon>Ostracoda</taxon>
        <taxon>Podocopa</taxon>
        <taxon>Podocopida</taxon>
        <taxon>Cypridocopina</taxon>
        <taxon>Cypridoidea</taxon>
        <taxon>Cyprididae</taxon>
        <taxon>Notodromas</taxon>
    </lineage>
</organism>
<feature type="region of interest" description="Disordered" evidence="1">
    <location>
        <begin position="351"/>
        <end position="549"/>
    </location>
</feature>
<dbReference type="Proteomes" id="UP000678499">
    <property type="component" value="Unassembled WGS sequence"/>
</dbReference>
<feature type="compositionally biased region" description="Low complexity" evidence="1">
    <location>
        <begin position="182"/>
        <end position="193"/>
    </location>
</feature>
<feature type="compositionally biased region" description="Low complexity" evidence="1">
    <location>
        <begin position="131"/>
        <end position="142"/>
    </location>
</feature>
<dbReference type="EMBL" id="OA884753">
    <property type="protein sequence ID" value="CAD7281254.1"/>
    <property type="molecule type" value="Genomic_DNA"/>
</dbReference>
<accession>A0A7R9GHF6</accession>
<feature type="region of interest" description="Disordered" evidence="1">
    <location>
        <begin position="121"/>
        <end position="210"/>
    </location>
</feature>
<proteinExistence type="predicted"/>
<evidence type="ECO:0000313" key="3">
    <source>
        <dbReference type="Proteomes" id="UP000678499"/>
    </source>
</evidence>
<feature type="compositionally biased region" description="Polar residues" evidence="1">
    <location>
        <begin position="511"/>
        <end position="536"/>
    </location>
</feature>
<feature type="compositionally biased region" description="Basic and acidic residues" evidence="1">
    <location>
        <begin position="372"/>
        <end position="396"/>
    </location>
</feature>
<keyword evidence="3" id="KW-1185">Reference proteome</keyword>
<feature type="compositionally biased region" description="Polar residues" evidence="1">
    <location>
        <begin position="156"/>
        <end position="176"/>
    </location>
</feature>
<name>A0A7R9GHF6_9CRUS</name>
<feature type="compositionally biased region" description="Polar residues" evidence="1">
    <location>
        <begin position="406"/>
        <end position="455"/>
    </location>
</feature>
<protein>
    <submittedName>
        <fullName evidence="2">Uncharacterized protein</fullName>
    </submittedName>
</protein>
<dbReference type="EMBL" id="CAJPEX010002716">
    <property type="protein sequence ID" value="CAG0921406.1"/>
    <property type="molecule type" value="Genomic_DNA"/>
</dbReference>
<reference evidence="2" key="1">
    <citation type="submission" date="2020-11" db="EMBL/GenBank/DDBJ databases">
        <authorList>
            <person name="Tran Van P."/>
        </authorList>
    </citation>
    <scope>NUCLEOTIDE SEQUENCE</scope>
</reference>